<proteinExistence type="predicted"/>
<feature type="compositionally biased region" description="Basic and acidic residues" evidence="1">
    <location>
        <begin position="219"/>
        <end position="236"/>
    </location>
</feature>
<dbReference type="PANTHER" id="PTHR22948">
    <property type="entry name" value="TUDOR DOMAIN CONTAINING PROTEIN"/>
    <property type="match status" value="1"/>
</dbReference>
<dbReference type="SUPFAM" id="SSF63748">
    <property type="entry name" value="Tudor/PWWP/MBT"/>
    <property type="match status" value="1"/>
</dbReference>
<evidence type="ECO:0000256" key="1">
    <source>
        <dbReference type="SAM" id="MobiDB-lite"/>
    </source>
</evidence>
<feature type="region of interest" description="Disordered" evidence="1">
    <location>
        <begin position="573"/>
        <end position="592"/>
    </location>
</feature>
<feature type="region of interest" description="Disordered" evidence="1">
    <location>
        <begin position="407"/>
        <end position="451"/>
    </location>
</feature>
<organism evidence="2">
    <name type="scientific">Timema poppense</name>
    <name type="common">Walking stick</name>
    <dbReference type="NCBI Taxonomy" id="170557"/>
    <lineage>
        <taxon>Eukaryota</taxon>
        <taxon>Metazoa</taxon>
        <taxon>Ecdysozoa</taxon>
        <taxon>Arthropoda</taxon>
        <taxon>Hexapoda</taxon>
        <taxon>Insecta</taxon>
        <taxon>Pterygota</taxon>
        <taxon>Neoptera</taxon>
        <taxon>Polyneoptera</taxon>
        <taxon>Phasmatodea</taxon>
        <taxon>Timematodea</taxon>
        <taxon>Timematoidea</taxon>
        <taxon>Timematidae</taxon>
        <taxon>Timema</taxon>
    </lineage>
</organism>
<feature type="compositionally biased region" description="Basic and acidic residues" evidence="1">
    <location>
        <begin position="35"/>
        <end position="44"/>
    </location>
</feature>
<dbReference type="EMBL" id="OD004842">
    <property type="protein sequence ID" value="CAD7410566.1"/>
    <property type="molecule type" value="Genomic_DNA"/>
</dbReference>
<dbReference type="PANTHER" id="PTHR22948:SF29">
    <property type="entry name" value="FI02030P-RELATED"/>
    <property type="match status" value="1"/>
</dbReference>
<dbReference type="SUPFAM" id="SSF50199">
    <property type="entry name" value="Staphylococcal nuclease"/>
    <property type="match status" value="1"/>
</dbReference>
<dbReference type="AlphaFoldDB" id="A0A7R9DC81"/>
<feature type="region of interest" description="Disordered" evidence="1">
    <location>
        <begin position="182"/>
        <end position="321"/>
    </location>
</feature>
<protein>
    <recommendedName>
        <fullName evidence="3">Tudor domain-containing protein</fullName>
    </recommendedName>
</protein>
<feature type="compositionally biased region" description="Polar residues" evidence="1">
    <location>
        <begin position="674"/>
        <end position="691"/>
    </location>
</feature>
<reference evidence="2" key="1">
    <citation type="submission" date="2020-11" db="EMBL/GenBank/DDBJ databases">
        <authorList>
            <person name="Tran Van P."/>
        </authorList>
    </citation>
    <scope>NUCLEOTIDE SEQUENCE</scope>
</reference>
<evidence type="ECO:0008006" key="3">
    <source>
        <dbReference type="Google" id="ProtNLM"/>
    </source>
</evidence>
<dbReference type="Gene3D" id="2.40.50.90">
    <property type="match status" value="1"/>
</dbReference>
<dbReference type="InterPro" id="IPR050621">
    <property type="entry name" value="Tudor_domain_containing"/>
</dbReference>
<feature type="compositionally biased region" description="Polar residues" evidence="1">
    <location>
        <begin position="192"/>
        <end position="203"/>
    </location>
</feature>
<accession>A0A7R9DC81</accession>
<feature type="region of interest" description="Disordered" evidence="1">
    <location>
        <begin position="13"/>
        <end position="46"/>
    </location>
</feature>
<feature type="compositionally biased region" description="Pro residues" evidence="1">
    <location>
        <begin position="413"/>
        <end position="426"/>
    </location>
</feature>
<dbReference type="InterPro" id="IPR035437">
    <property type="entry name" value="SNase_OB-fold_sf"/>
</dbReference>
<name>A0A7R9DC81_TIMPO</name>
<gene>
    <name evidence="2" type="ORF">TPSB3V08_LOCUS7422</name>
</gene>
<sequence>MLTEKELNEIISNWESASDMSDINDSDDGVSSSSSEREPEHEVDVDNNMTQIQEKESSRIVFFVDHGSTSLVNMKDLRYIHMDFAYLPLQALSGKMSGIGPPHGQSNWSVEASKTFIKLLDSKPVVATVVEVNHKAGSISALLVDTSSREDVVINQELVQLGLASVLPSLVNKVNQVELEAKEGARGDQQLEDSQTCEDTTTDPGEGRGRKVGSASYRGEPDRKDDSASYRGESDRQGGSVSYRGELDRQGGSVSYRGEPDRKGGSASYRGEPNRQGGSASYHGEPDRNGGSTSYRGEPDRQGGSASYRGESDSKGGYGGQLNYEETHKLLMMYDDLMSVCSNRSHTFYGNHSSPSAASSEWSPDLQDGNYCHSVDQSQPSLYNEYYLSPMLGQPSTTSLSYNLNETESFNSPPSPRYQHNPPPGFTIPQKHNIPILSNSPSPPPPSPLRMSGHQMNQPFISNSFSQSNLQPPYPHQHIPSDVQLLLQAAAAAVLEQKQRFDQQMMYDQQMKQQVLQTYLQYLYPQSISTPSIPFADFPVMNTLFNPTVMTTALNMPTTPMPLPVVNISEVPASPPSSPMPNASATLTTSPPPDDSCVPYATMMDQITPVDKVNSDAAIQVGSGIGETSVFVETRKLKQLSNPYNLFILKVLMLQQKYIEIDEDSKFELKKTPNDLSSNESASNLPDTTGNPKLNEILNELKRIKISVITKPESPTDVIKLQEETLKNVPQEYMCKEQPAQHTPQSHVEVPLSSNISETSNELVPHPNNDSSQMIESLQPTSLPQEPHSIKIICTFLNVPGLKRSTTGHIVGKVHLTPLRSVPNILTVIKADKENIMSDLKKLINSFNPDDIYWTGSV</sequence>
<evidence type="ECO:0000313" key="2">
    <source>
        <dbReference type="EMBL" id="CAD7410566.1"/>
    </source>
</evidence>
<feature type="region of interest" description="Disordered" evidence="1">
    <location>
        <begin position="672"/>
        <end position="691"/>
    </location>
</feature>